<name>A0A8H4K1D2_9HYPO</name>
<dbReference type="OrthoDB" id="5383572at2759"/>
<comment type="caution">
    <text evidence="3">The sequence shown here is derived from an EMBL/GenBank/DDBJ whole genome shotgun (WGS) entry which is preliminary data.</text>
</comment>
<organism evidence="3 4">
    <name type="scientific">Fusarium austroafricanum</name>
    <dbReference type="NCBI Taxonomy" id="2364996"/>
    <lineage>
        <taxon>Eukaryota</taxon>
        <taxon>Fungi</taxon>
        <taxon>Dikarya</taxon>
        <taxon>Ascomycota</taxon>
        <taxon>Pezizomycotina</taxon>
        <taxon>Sordariomycetes</taxon>
        <taxon>Hypocreomycetidae</taxon>
        <taxon>Hypocreales</taxon>
        <taxon>Nectriaceae</taxon>
        <taxon>Fusarium</taxon>
        <taxon>Fusarium concolor species complex</taxon>
    </lineage>
</organism>
<evidence type="ECO:0000313" key="4">
    <source>
        <dbReference type="Proteomes" id="UP000605986"/>
    </source>
</evidence>
<protein>
    <submittedName>
        <fullName evidence="3">Uncharacterized protein</fullName>
    </submittedName>
</protein>
<keyword evidence="2" id="KW-0472">Membrane</keyword>
<gene>
    <name evidence="3" type="ORF">F53441_11906</name>
</gene>
<accession>A0A8H4K1D2</accession>
<feature type="region of interest" description="Disordered" evidence="1">
    <location>
        <begin position="388"/>
        <end position="409"/>
    </location>
</feature>
<keyword evidence="2" id="KW-1133">Transmembrane helix</keyword>
<evidence type="ECO:0000256" key="1">
    <source>
        <dbReference type="SAM" id="MobiDB-lite"/>
    </source>
</evidence>
<keyword evidence="4" id="KW-1185">Reference proteome</keyword>
<reference evidence="3" key="1">
    <citation type="submission" date="2020-01" db="EMBL/GenBank/DDBJ databases">
        <title>Identification and distribution of gene clusters putatively required for synthesis of sphingolipid metabolism inhibitors in phylogenetically diverse species of the filamentous fungus Fusarium.</title>
        <authorList>
            <person name="Kim H.-S."/>
            <person name="Busman M."/>
            <person name="Brown D.W."/>
            <person name="Divon H."/>
            <person name="Uhlig S."/>
            <person name="Proctor R.H."/>
        </authorList>
    </citation>
    <scope>NUCLEOTIDE SEQUENCE</scope>
    <source>
        <strain evidence="3">NRRL 53441</strain>
    </source>
</reference>
<dbReference type="Proteomes" id="UP000605986">
    <property type="component" value="Unassembled WGS sequence"/>
</dbReference>
<feature type="transmembrane region" description="Helical" evidence="2">
    <location>
        <begin position="545"/>
        <end position="570"/>
    </location>
</feature>
<feature type="compositionally biased region" description="Low complexity" evidence="1">
    <location>
        <begin position="395"/>
        <end position="406"/>
    </location>
</feature>
<evidence type="ECO:0000256" key="2">
    <source>
        <dbReference type="SAM" id="Phobius"/>
    </source>
</evidence>
<dbReference type="EMBL" id="JAADJG010000614">
    <property type="protein sequence ID" value="KAF4441821.1"/>
    <property type="molecule type" value="Genomic_DNA"/>
</dbReference>
<dbReference type="AlphaFoldDB" id="A0A8H4K1D2"/>
<proteinExistence type="predicted"/>
<sequence length="593" mass="65522">MENGSRGIGSWSRQLADATWEDASCDFHNNGFQAFGYVIYSSDEEEYTDDNLASRSIAFELTPSVLETAQSPFSILAAWSSNGTSETNGVESLKGRRTVSFSLVYDPSTYDKDQKTESRPTVRCGNLLLPTEGNRYVYAKLALKEYEQVQTKLYETARAENPQIFKPLDSQLYKHTLLIEASDEFPLWKEANLSGYLDLEPPLKNLHYTNLGFDAEFVISQIFKTIEVQKSLPDASGLMSFSGLARSYASMAEGNEGDAHVIFGTYMSVCSAHQSPHPLAKVMAVADVPTDREDCIAALGYLALDLSAVNASAQTTMANIMQCHMRGDDRKLFFGSVDRPVGLPAELTTTMQSTPEAAWIRDTYARAYICHVMNQQEERLRDEYKFTAQEKKKSGTSGTAKGRTASLSRPSTTNWSALFLDSRYASGTSGDFQIGSLLVVNPVTGITLLSKICTIMDALDDGAKIERQISEEVNKEATMSDTNSNHLVVAAIADQKGSIWLALSLTLGPAMLPSRPWAHLQSQQRPSSLQFPWSLLCMFPEFNTLFALSQFANIVNLSLSIAVLVAWFIIKMKNPPPQAPSALEIWMQDHGKP</sequence>
<evidence type="ECO:0000313" key="3">
    <source>
        <dbReference type="EMBL" id="KAF4441821.1"/>
    </source>
</evidence>
<keyword evidence="2" id="KW-0812">Transmembrane</keyword>